<accession>A0A1N6SIF4</accession>
<dbReference type="OrthoDB" id="9813296at2"/>
<dbReference type="Proteomes" id="UP000323956">
    <property type="component" value="Unassembled WGS sequence"/>
</dbReference>
<keyword evidence="1" id="KW-0378">Hydrolase</keyword>
<proteinExistence type="predicted"/>
<dbReference type="PANTHER" id="PTHR16138">
    <property type="entry name" value="MYCOPHENOLIC ACID ACYL-GLUCURONIDE ESTERASE, MITOCHONDRIAL"/>
    <property type="match status" value="1"/>
</dbReference>
<evidence type="ECO:0000313" key="4">
    <source>
        <dbReference type="Proteomes" id="UP000323956"/>
    </source>
</evidence>
<gene>
    <name evidence="3" type="ORF">SAMN05421641_107122</name>
</gene>
<dbReference type="InterPro" id="IPR022742">
    <property type="entry name" value="Hydrolase_4"/>
</dbReference>
<dbReference type="PANTHER" id="PTHR16138:SF7">
    <property type="entry name" value="PALMITOYL-PROTEIN THIOESTERASE ABHD10, MITOCHONDRIAL"/>
    <property type="match status" value="1"/>
</dbReference>
<dbReference type="RefSeq" id="WP_149765286.1">
    <property type="nucleotide sequence ID" value="NZ_FTMK01000007.1"/>
</dbReference>
<dbReference type="Pfam" id="PF12146">
    <property type="entry name" value="Hydrolase_4"/>
    <property type="match status" value="1"/>
</dbReference>
<organism evidence="3 4">
    <name type="scientific">Paracoccus thiocyanatus</name>
    <dbReference type="NCBI Taxonomy" id="34006"/>
    <lineage>
        <taxon>Bacteria</taxon>
        <taxon>Pseudomonadati</taxon>
        <taxon>Pseudomonadota</taxon>
        <taxon>Alphaproteobacteria</taxon>
        <taxon>Rhodobacterales</taxon>
        <taxon>Paracoccaceae</taxon>
        <taxon>Paracoccus</taxon>
    </lineage>
</organism>
<dbReference type="EMBL" id="FTMK01000007">
    <property type="protein sequence ID" value="SIQ40807.1"/>
    <property type="molecule type" value="Genomic_DNA"/>
</dbReference>
<dbReference type="InterPro" id="IPR052382">
    <property type="entry name" value="ABHD10_acyl-thioesterase"/>
</dbReference>
<dbReference type="InterPro" id="IPR029058">
    <property type="entry name" value="AB_hydrolase_fold"/>
</dbReference>
<evidence type="ECO:0000256" key="1">
    <source>
        <dbReference type="ARBA" id="ARBA00022801"/>
    </source>
</evidence>
<dbReference type="SUPFAM" id="SSF53474">
    <property type="entry name" value="alpha/beta-Hydrolases"/>
    <property type="match status" value="1"/>
</dbReference>
<dbReference type="GO" id="GO:0016787">
    <property type="term" value="F:hydrolase activity"/>
    <property type="evidence" value="ECO:0007669"/>
    <property type="project" value="UniProtKB-KW"/>
</dbReference>
<protein>
    <submittedName>
        <fullName evidence="3">Pimeloyl-ACP methyl ester carboxylesterase</fullName>
    </submittedName>
</protein>
<sequence>MTQYLEAPQGRRIAYERVEGQGPGVVFLGGFRSDMQGTKALWLEEWARARGRAFLRLDYSGHGQSSGAFEDGGIGDWLADARAAIGALTEGPQVLVGSSMGGWIGLLLARAMPERLAGLVTVAAAPDFTERGYWAGFSAAERAALIEHGRVEQPSDYGDPYVITRRLIEDGRDHLVLDQPLALPFPVRFLQGTADADVPASWALDLLAHAAGQDMRLVLVKGADHRFSTPDCLALIGAAVEEVLARAG</sequence>
<name>A0A1N6SIF4_9RHOB</name>
<dbReference type="AlphaFoldDB" id="A0A1N6SIF4"/>
<dbReference type="Gene3D" id="3.40.50.1820">
    <property type="entry name" value="alpha/beta hydrolase"/>
    <property type="match status" value="1"/>
</dbReference>
<evidence type="ECO:0000313" key="3">
    <source>
        <dbReference type="EMBL" id="SIQ40807.1"/>
    </source>
</evidence>
<evidence type="ECO:0000259" key="2">
    <source>
        <dbReference type="Pfam" id="PF12146"/>
    </source>
</evidence>
<reference evidence="3 4" key="1">
    <citation type="submission" date="2017-01" db="EMBL/GenBank/DDBJ databases">
        <authorList>
            <person name="Varghese N."/>
            <person name="Submissions S."/>
        </authorList>
    </citation>
    <scope>NUCLEOTIDE SEQUENCE [LARGE SCALE GENOMIC DNA]</scope>
    <source>
        <strain evidence="3 4">ATCC 700171</strain>
    </source>
</reference>
<feature type="domain" description="Serine aminopeptidase S33" evidence="2">
    <location>
        <begin position="47"/>
        <end position="131"/>
    </location>
</feature>